<dbReference type="RefSeq" id="WP_145198516.1">
    <property type="nucleotide sequence ID" value="NZ_CP036434.1"/>
</dbReference>
<dbReference type="Pfam" id="PF07394">
    <property type="entry name" value="DUF1501"/>
    <property type="match status" value="1"/>
</dbReference>
<keyword evidence="2" id="KW-1185">Reference proteome</keyword>
<dbReference type="PANTHER" id="PTHR43737:SF1">
    <property type="entry name" value="DUF1501 DOMAIN-CONTAINING PROTEIN"/>
    <property type="match status" value="1"/>
</dbReference>
<proteinExistence type="predicted"/>
<name>A0A518ETP7_9BACT</name>
<dbReference type="Proteomes" id="UP000320390">
    <property type="component" value="Chromosome"/>
</dbReference>
<evidence type="ECO:0000313" key="2">
    <source>
        <dbReference type="Proteomes" id="UP000320390"/>
    </source>
</evidence>
<dbReference type="OrthoDB" id="9779968at2"/>
<accession>A0A518ETP7</accession>
<sequence length="402" mass="42344">MGKHNRLGVLQDRLPRITLAASGGPARDVLVFVMLRGGMDGLSLCVPYADPDYAWQRGNLALPGPGQVDGVTDLDGFFGLSQAASALLPAYLAGDLLFVQTAGSPDPTRSHFDAMKFIEGGVPNQAAPVITTGWLGRHLAGVPAVSPAAKLRGVAIDFTAPLTLAGAPATLSIPDPSDFAFNGYQSSRLARQEVLRDLYAFESQPIRGAAEATLDTIDLLAGLNFENYVPSGGAVYPDTEFGDRFKAAAALIKAGIGIEAIEIDRGGWDHHDNLGPVSGQMAEMLAELSQTLLAFRLDLGVLMNDVTVAAMSEFGRRVDANGSGGVDHGRGGCMLVMGGHVNGGQVLHDWVGLDPAVLDDKALPVRIDYRDVLIEILRDRMGNAAAGALFPNHVPTDWGIVS</sequence>
<evidence type="ECO:0008006" key="3">
    <source>
        <dbReference type="Google" id="ProtNLM"/>
    </source>
</evidence>
<gene>
    <name evidence="1" type="ORF">Poly30_29920</name>
</gene>
<dbReference type="PANTHER" id="PTHR43737">
    <property type="entry name" value="BLL7424 PROTEIN"/>
    <property type="match status" value="1"/>
</dbReference>
<dbReference type="EMBL" id="CP036434">
    <property type="protein sequence ID" value="QDV07466.1"/>
    <property type="molecule type" value="Genomic_DNA"/>
</dbReference>
<reference evidence="1 2" key="1">
    <citation type="submission" date="2019-02" db="EMBL/GenBank/DDBJ databases">
        <title>Deep-cultivation of Planctomycetes and their phenomic and genomic characterization uncovers novel biology.</title>
        <authorList>
            <person name="Wiegand S."/>
            <person name="Jogler M."/>
            <person name="Boedeker C."/>
            <person name="Pinto D."/>
            <person name="Vollmers J."/>
            <person name="Rivas-Marin E."/>
            <person name="Kohn T."/>
            <person name="Peeters S.H."/>
            <person name="Heuer A."/>
            <person name="Rast P."/>
            <person name="Oberbeckmann S."/>
            <person name="Bunk B."/>
            <person name="Jeske O."/>
            <person name="Meyerdierks A."/>
            <person name="Storesund J.E."/>
            <person name="Kallscheuer N."/>
            <person name="Luecker S."/>
            <person name="Lage O.M."/>
            <person name="Pohl T."/>
            <person name="Merkel B.J."/>
            <person name="Hornburger P."/>
            <person name="Mueller R.-W."/>
            <person name="Bruemmer F."/>
            <person name="Labrenz M."/>
            <person name="Spormann A.M."/>
            <person name="Op den Camp H."/>
            <person name="Overmann J."/>
            <person name="Amann R."/>
            <person name="Jetten M.S.M."/>
            <person name="Mascher T."/>
            <person name="Medema M.H."/>
            <person name="Devos D.P."/>
            <person name="Kaster A.-K."/>
            <person name="Ovreas L."/>
            <person name="Rohde M."/>
            <person name="Galperin M.Y."/>
            <person name="Jogler C."/>
        </authorList>
    </citation>
    <scope>NUCLEOTIDE SEQUENCE [LARGE SCALE GENOMIC DNA]</scope>
    <source>
        <strain evidence="1 2">Poly30</strain>
    </source>
</reference>
<evidence type="ECO:0000313" key="1">
    <source>
        <dbReference type="EMBL" id="QDV07466.1"/>
    </source>
</evidence>
<dbReference type="AlphaFoldDB" id="A0A518ETP7"/>
<protein>
    <recommendedName>
        <fullName evidence="3">DUF1501 domain-containing protein</fullName>
    </recommendedName>
</protein>
<organism evidence="1 2">
    <name type="scientific">Saltatorellus ferox</name>
    <dbReference type="NCBI Taxonomy" id="2528018"/>
    <lineage>
        <taxon>Bacteria</taxon>
        <taxon>Pseudomonadati</taxon>
        <taxon>Planctomycetota</taxon>
        <taxon>Planctomycetia</taxon>
        <taxon>Planctomycetia incertae sedis</taxon>
        <taxon>Saltatorellus</taxon>
    </lineage>
</organism>
<dbReference type="InterPro" id="IPR010869">
    <property type="entry name" value="DUF1501"/>
</dbReference>